<evidence type="ECO:0000313" key="2">
    <source>
        <dbReference type="EMBL" id="HJA83119.1"/>
    </source>
</evidence>
<organism evidence="2 3">
    <name type="scientific">Candidatus Bacteroides intestinavium</name>
    <dbReference type="NCBI Taxonomy" id="2838469"/>
    <lineage>
        <taxon>Bacteria</taxon>
        <taxon>Pseudomonadati</taxon>
        <taxon>Bacteroidota</taxon>
        <taxon>Bacteroidia</taxon>
        <taxon>Bacteroidales</taxon>
        <taxon>Bacteroidaceae</taxon>
        <taxon>Bacteroides</taxon>
    </lineage>
</organism>
<feature type="signal peptide" evidence="1">
    <location>
        <begin position="1"/>
        <end position="24"/>
    </location>
</feature>
<proteinExistence type="predicted"/>
<reference evidence="2" key="1">
    <citation type="journal article" date="2021" name="PeerJ">
        <title>Extensive microbial diversity within the chicken gut microbiome revealed by metagenomics and culture.</title>
        <authorList>
            <person name="Gilroy R."/>
            <person name="Ravi A."/>
            <person name="Getino M."/>
            <person name="Pursley I."/>
            <person name="Horton D.L."/>
            <person name="Alikhan N.F."/>
            <person name="Baker D."/>
            <person name="Gharbi K."/>
            <person name="Hall N."/>
            <person name="Watson M."/>
            <person name="Adriaenssens E.M."/>
            <person name="Foster-Nyarko E."/>
            <person name="Jarju S."/>
            <person name="Secka A."/>
            <person name="Antonio M."/>
            <person name="Oren A."/>
            <person name="Chaudhuri R.R."/>
            <person name="La Ragione R."/>
            <person name="Hildebrand F."/>
            <person name="Pallen M.J."/>
        </authorList>
    </citation>
    <scope>NUCLEOTIDE SEQUENCE</scope>
    <source>
        <strain evidence="2">ChiHecec1B25-7008</strain>
    </source>
</reference>
<gene>
    <name evidence="2" type="ORF">H9785_04010</name>
</gene>
<evidence type="ECO:0000313" key="3">
    <source>
        <dbReference type="Proteomes" id="UP000823860"/>
    </source>
</evidence>
<evidence type="ECO:0000256" key="1">
    <source>
        <dbReference type="SAM" id="SignalP"/>
    </source>
</evidence>
<dbReference type="Gene3D" id="2.60.40.3080">
    <property type="match status" value="1"/>
</dbReference>
<dbReference type="Proteomes" id="UP000823860">
    <property type="component" value="Unassembled WGS sequence"/>
</dbReference>
<dbReference type="EMBL" id="DWZE01000052">
    <property type="protein sequence ID" value="HJA83119.1"/>
    <property type="molecule type" value="Genomic_DNA"/>
</dbReference>
<reference evidence="2" key="2">
    <citation type="submission" date="2021-04" db="EMBL/GenBank/DDBJ databases">
        <authorList>
            <person name="Gilroy R."/>
        </authorList>
    </citation>
    <scope>NUCLEOTIDE SEQUENCE</scope>
    <source>
        <strain evidence="2">ChiHecec1B25-7008</strain>
    </source>
</reference>
<accession>A0A9D2KTG9</accession>
<keyword evidence="1" id="KW-0732">Signal</keyword>
<dbReference type="Pfam" id="PF11589">
    <property type="entry name" value="DUF3244"/>
    <property type="match status" value="1"/>
</dbReference>
<feature type="chain" id="PRO_5039424389" evidence="1">
    <location>
        <begin position="25"/>
        <end position="125"/>
    </location>
</feature>
<sequence>MKFTQLLHFLFVLSGLLLCTPAKAVETQEIILHVYEHEDWWAQDDRSLSTTPTATLEGNVLCIYTEKALENARITVADAQGNVWFDAEESSLSGSYSFTLDGSPQGMLTLRIETKEVCYIGEFSL</sequence>
<protein>
    <submittedName>
        <fullName evidence="2">DUF3244 domain-containing protein</fullName>
    </submittedName>
</protein>
<name>A0A9D2KTG9_9BACE</name>
<comment type="caution">
    <text evidence="2">The sequence shown here is derived from an EMBL/GenBank/DDBJ whole genome shotgun (WGS) entry which is preliminary data.</text>
</comment>
<dbReference type="InterPro" id="IPR021638">
    <property type="entry name" value="DUF3244"/>
</dbReference>
<dbReference type="AlphaFoldDB" id="A0A9D2KTG9"/>